<comment type="caution">
    <text evidence="2">The sequence shown here is derived from an EMBL/GenBank/DDBJ whole genome shotgun (WGS) entry which is preliminary data.</text>
</comment>
<keyword evidence="1" id="KW-0472">Membrane</keyword>
<name>A0ABN1RCW2_9ACTN</name>
<keyword evidence="1" id="KW-1133">Transmembrane helix</keyword>
<reference evidence="2 3" key="1">
    <citation type="journal article" date="2019" name="Int. J. Syst. Evol. Microbiol.">
        <title>The Global Catalogue of Microorganisms (GCM) 10K type strain sequencing project: providing services to taxonomists for standard genome sequencing and annotation.</title>
        <authorList>
            <consortium name="The Broad Institute Genomics Platform"/>
            <consortium name="The Broad Institute Genome Sequencing Center for Infectious Disease"/>
            <person name="Wu L."/>
            <person name="Ma J."/>
        </authorList>
    </citation>
    <scope>NUCLEOTIDE SEQUENCE [LARGE SCALE GENOMIC DNA]</scope>
    <source>
        <strain evidence="2 3">JCM 10977</strain>
    </source>
</reference>
<organism evidence="2 3">
    <name type="scientific">Kribbella koreensis</name>
    <dbReference type="NCBI Taxonomy" id="57909"/>
    <lineage>
        <taxon>Bacteria</taxon>
        <taxon>Bacillati</taxon>
        <taxon>Actinomycetota</taxon>
        <taxon>Actinomycetes</taxon>
        <taxon>Propionibacteriales</taxon>
        <taxon>Kribbellaceae</taxon>
        <taxon>Kribbella</taxon>
    </lineage>
</organism>
<feature type="transmembrane region" description="Helical" evidence="1">
    <location>
        <begin position="28"/>
        <end position="49"/>
    </location>
</feature>
<keyword evidence="1" id="KW-0812">Transmembrane</keyword>
<proteinExistence type="predicted"/>
<evidence type="ECO:0000256" key="1">
    <source>
        <dbReference type="SAM" id="Phobius"/>
    </source>
</evidence>
<keyword evidence="3" id="KW-1185">Reference proteome</keyword>
<dbReference type="EMBL" id="BAAAHK010000017">
    <property type="protein sequence ID" value="GAA0955015.1"/>
    <property type="molecule type" value="Genomic_DNA"/>
</dbReference>
<feature type="transmembrane region" description="Helical" evidence="1">
    <location>
        <begin position="6"/>
        <end position="23"/>
    </location>
</feature>
<dbReference type="Proteomes" id="UP001500542">
    <property type="component" value="Unassembled WGS sequence"/>
</dbReference>
<protein>
    <submittedName>
        <fullName evidence="2">Uncharacterized protein</fullName>
    </submittedName>
</protein>
<gene>
    <name evidence="2" type="ORF">GCM10009554_61780</name>
</gene>
<evidence type="ECO:0000313" key="2">
    <source>
        <dbReference type="EMBL" id="GAA0955015.1"/>
    </source>
</evidence>
<accession>A0ABN1RCW2</accession>
<sequence>MMHNQLLVMLVALAGAVLIFSFWKQILLILLFGVVVIFCLGVYNLTAAVL</sequence>
<evidence type="ECO:0000313" key="3">
    <source>
        <dbReference type="Proteomes" id="UP001500542"/>
    </source>
</evidence>